<dbReference type="PANTHER" id="PTHR30483">
    <property type="entry name" value="LEUCINE-SPECIFIC-BINDING PROTEIN"/>
    <property type="match status" value="1"/>
</dbReference>
<keyword evidence="2 3" id="KW-0732">Signal</keyword>
<keyword evidence="5" id="KW-0675">Receptor</keyword>
<reference evidence="5" key="1">
    <citation type="submission" date="2013-06" db="EMBL/GenBank/DDBJ databases">
        <authorList>
            <person name="Weinstock G."/>
            <person name="Sodergren E."/>
            <person name="Clifton S."/>
            <person name="Fulton L."/>
            <person name="Fulton B."/>
            <person name="Courtney L."/>
            <person name="Fronick C."/>
            <person name="Harrison M."/>
            <person name="Strong C."/>
            <person name="Farmer C."/>
            <person name="Delahaunty K."/>
            <person name="Markovic C."/>
            <person name="Hall O."/>
            <person name="Minx P."/>
            <person name="Tomlinson C."/>
            <person name="Mitreva M."/>
            <person name="Nelson J."/>
            <person name="Hou S."/>
            <person name="Wollam A."/>
            <person name="Pepin K.H."/>
            <person name="Johnson M."/>
            <person name="Bhonagiri V."/>
            <person name="Nash W.E."/>
            <person name="Warren W."/>
            <person name="Chinwalla A."/>
            <person name="Mardis E.R."/>
            <person name="Wilson R.K."/>
        </authorList>
    </citation>
    <scope>NUCLEOTIDE SEQUENCE [LARGE SCALE GENOMIC DNA]</scope>
    <source>
        <strain evidence="5">ATCC 49176</strain>
    </source>
</reference>
<dbReference type="OrthoDB" id="9783240at2"/>
<evidence type="ECO:0000256" key="1">
    <source>
        <dbReference type="ARBA" id="ARBA00010062"/>
    </source>
</evidence>
<dbReference type="Pfam" id="PF13458">
    <property type="entry name" value="Peripla_BP_6"/>
    <property type="match status" value="1"/>
</dbReference>
<name>W1Q6C3_ABIDE</name>
<dbReference type="STRING" id="592010.GCWU000182_000773"/>
<evidence type="ECO:0000259" key="4">
    <source>
        <dbReference type="Pfam" id="PF13458"/>
    </source>
</evidence>
<proteinExistence type="inferred from homology"/>
<dbReference type="InterPro" id="IPR028082">
    <property type="entry name" value="Peripla_BP_I"/>
</dbReference>
<dbReference type="Proteomes" id="UP000019050">
    <property type="component" value="Unassembled WGS sequence"/>
</dbReference>
<dbReference type="eggNOG" id="COG0683">
    <property type="taxonomic scope" value="Bacteria"/>
</dbReference>
<dbReference type="InterPro" id="IPR028081">
    <property type="entry name" value="Leu-bd"/>
</dbReference>
<feature type="signal peptide" evidence="3">
    <location>
        <begin position="1"/>
        <end position="25"/>
    </location>
</feature>
<accession>W1Q6C3</accession>
<dbReference type="SUPFAM" id="SSF53822">
    <property type="entry name" value="Periplasmic binding protein-like I"/>
    <property type="match status" value="1"/>
</dbReference>
<comment type="similarity">
    <text evidence="1">Belongs to the leucine-binding protein family.</text>
</comment>
<protein>
    <submittedName>
        <fullName evidence="5">Ligand-binding protein, receptor family</fullName>
    </submittedName>
</protein>
<dbReference type="Gene3D" id="3.40.50.2300">
    <property type="match status" value="2"/>
</dbReference>
<dbReference type="PANTHER" id="PTHR30483:SF6">
    <property type="entry name" value="PERIPLASMIC BINDING PROTEIN OF ABC TRANSPORTER FOR NATURAL AMINO ACIDS"/>
    <property type="match status" value="1"/>
</dbReference>
<organism evidence="5 6">
    <name type="scientific">Abiotrophia defectiva ATCC 49176</name>
    <dbReference type="NCBI Taxonomy" id="592010"/>
    <lineage>
        <taxon>Bacteria</taxon>
        <taxon>Bacillati</taxon>
        <taxon>Bacillota</taxon>
        <taxon>Bacilli</taxon>
        <taxon>Lactobacillales</taxon>
        <taxon>Aerococcaceae</taxon>
        <taxon>Abiotrophia</taxon>
    </lineage>
</organism>
<comment type="caution">
    <text evidence="5">The sequence shown here is derived from an EMBL/GenBank/DDBJ whole genome shotgun (WGS) entry which is preliminary data.</text>
</comment>
<dbReference type="RefSeq" id="WP_023391424.1">
    <property type="nucleotide sequence ID" value="NZ_KI535340.1"/>
</dbReference>
<dbReference type="AlphaFoldDB" id="W1Q6C3"/>
<evidence type="ECO:0000256" key="2">
    <source>
        <dbReference type="ARBA" id="ARBA00022729"/>
    </source>
</evidence>
<evidence type="ECO:0000313" key="5">
    <source>
        <dbReference type="EMBL" id="ESK66039.1"/>
    </source>
</evidence>
<feature type="domain" description="Leucine-binding protein" evidence="4">
    <location>
        <begin position="28"/>
        <end position="370"/>
    </location>
</feature>
<gene>
    <name evidence="5" type="ORF">GCWU000182_000773</name>
</gene>
<dbReference type="GeneID" id="84816860"/>
<keyword evidence="6" id="KW-1185">Reference proteome</keyword>
<dbReference type="EMBL" id="ACIN03000004">
    <property type="protein sequence ID" value="ESK66039.1"/>
    <property type="molecule type" value="Genomic_DNA"/>
</dbReference>
<sequence length="384" mass="40675">MNFKKLGTALFAGLLLASPLATVSAQDTVKVGGNFELSGAAAAYGTPMAYGLKLAVKQYNEENGGVNGKKVEAQVEDNKSDKTEAAAAATKLVAAGVAGIVGPATTGDALAEIPVANDGKTPAIFPAATGNGITLDSAGKVYDYIYRVCFEDSFQGVAAANYLADTQGYKKVVLLVDQANDYSQGLADSFTKQFEAKGGTIVAKESYQTNDTDFLTVLTNISTQDFDALYVPGYYTEAGLIIKQARELGIDKPIVGGDGFANDTLVELAGKDNLNNVFYTSHYSDKSDDPAVKKFVEAYEKEYGKKPDTFAALSYDATNVLLQAIKDAGSTDPQEVNKALAKIKDFKGVTGTFSFDEKHNPVKTAVMLHFEKGEVTEAVNVSAE</sequence>
<dbReference type="CDD" id="cd06347">
    <property type="entry name" value="PBP1_ABC_LivK_ligand_binding-like"/>
    <property type="match status" value="1"/>
</dbReference>
<evidence type="ECO:0000256" key="3">
    <source>
        <dbReference type="SAM" id="SignalP"/>
    </source>
</evidence>
<dbReference type="HOGENOM" id="CLU_027128_6_1_9"/>
<feature type="chain" id="PRO_5004808064" evidence="3">
    <location>
        <begin position="26"/>
        <end position="384"/>
    </location>
</feature>
<dbReference type="InterPro" id="IPR051010">
    <property type="entry name" value="BCAA_transport"/>
</dbReference>
<evidence type="ECO:0000313" key="6">
    <source>
        <dbReference type="Proteomes" id="UP000019050"/>
    </source>
</evidence>